<dbReference type="GO" id="GO:0042605">
    <property type="term" value="F:peptide antigen binding"/>
    <property type="evidence" value="ECO:0007669"/>
    <property type="project" value="TreeGrafter"/>
</dbReference>
<dbReference type="InterPro" id="IPR013106">
    <property type="entry name" value="Ig_V-set"/>
</dbReference>
<dbReference type="SUPFAM" id="SSF48726">
    <property type="entry name" value="Immunoglobulin"/>
    <property type="match status" value="1"/>
</dbReference>
<dbReference type="InterPro" id="IPR007110">
    <property type="entry name" value="Ig-like_dom"/>
</dbReference>
<dbReference type="AlphaFoldDB" id="A0A974DTW7"/>
<dbReference type="PANTHER" id="PTHR19343:SF13">
    <property type="entry name" value="T CELL RECEPTOR ALPHA VARIABLE 21"/>
    <property type="match status" value="1"/>
</dbReference>
<dbReference type="InterPro" id="IPR036179">
    <property type="entry name" value="Ig-like_dom_sf"/>
</dbReference>
<dbReference type="Pfam" id="PF07686">
    <property type="entry name" value="V-set"/>
    <property type="match status" value="1"/>
</dbReference>
<dbReference type="PANTHER" id="PTHR19343">
    <property type="entry name" value="T CELL RECEPTOR ALPHA VARIABLE 1-2"/>
    <property type="match status" value="1"/>
</dbReference>
<dbReference type="InterPro" id="IPR013783">
    <property type="entry name" value="Ig-like_fold"/>
</dbReference>
<evidence type="ECO:0000259" key="7">
    <source>
        <dbReference type="PROSITE" id="PS50835"/>
    </source>
</evidence>
<evidence type="ECO:0000256" key="1">
    <source>
        <dbReference type="ARBA" id="ARBA00022729"/>
    </source>
</evidence>
<proteinExistence type="predicted"/>
<evidence type="ECO:0000313" key="9">
    <source>
        <dbReference type="Proteomes" id="UP000694892"/>
    </source>
</evidence>
<keyword evidence="1" id="KW-0732">Signal</keyword>
<organism evidence="8 9">
    <name type="scientific">Xenopus laevis</name>
    <name type="common">African clawed frog</name>
    <dbReference type="NCBI Taxonomy" id="8355"/>
    <lineage>
        <taxon>Eukaryota</taxon>
        <taxon>Metazoa</taxon>
        <taxon>Chordata</taxon>
        <taxon>Craniata</taxon>
        <taxon>Vertebrata</taxon>
        <taxon>Euteleostomi</taxon>
        <taxon>Amphibia</taxon>
        <taxon>Batrachia</taxon>
        <taxon>Anura</taxon>
        <taxon>Pipoidea</taxon>
        <taxon>Pipidae</taxon>
        <taxon>Xenopodinae</taxon>
        <taxon>Xenopus</taxon>
        <taxon>Xenopus</taxon>
    </lineage>
</organism>
<evidence type="ECO:0000256" key="2">
    <source>
        <dbReference type="ARBA" id="ARBA00022859"/>
    </source>
</evidence>
<feature type="domain" description="Ig-like" evidence="7">
    <location>
        <begin position="22"/>
        <end position="114"/>
    </location>
</feature>
<dbReference type="GO" id="GO:0002250">
    <property type="term" value="P:adaptive immune response"/>
    <property type="evidence" value="ECO:0007669"/>
    <property type="project" value="UniProtKB-KW"/>
</dbReference>
<evidence type="ECO:0000256" key="3">
    <source>
        <dbReference type="ARBA" id="ARBA00023130"/>
    </source>
</evidence>
<dbReference type="OMA" id="INHRAGE"/>
<evidence type="ECO:0000313" key="8">
    <source>
        <dbReference type="EMBL" id="OCT98039.1"/>
    </source>
</evidence>
<keyword evidence="5" id="KW-0393">Immunoglobulin domain</keyword>
<dbReference type="InterPro" id="IPR051006">
    <property type="entry name" value="TCR_variable_domain"/>
</dbReference>
<sequence>MQNQVAIVFMQIMCFYYVNCKEDVTQFPHSASVEAGGTFNMTCEYTTTFYGLQFYKQGTGEKLQHLTILRKDEVVKEDRFVFRLQKEKQLSTVSIKQVEVSDSAIYWCALQAQC</sequence>
<dbReference type="GO" id="GO:0042101">
    <property type="term" value="C:T cell receptor complex"/>
    <property type="evidence" value="ECO:0007669"/>
    <property type="project" value="UniProtKB-KW"/>
</dbReference>
<gene>
    <name evidence="8" type="ORF">XELAEV_18010267mg</name>
</gene>
<keyword evidence="4" id="KW-0675">Receptor</keyword>
<dbReference type="PROSITE" id="PS50835">
    <property type="entry name" value="IG_LIKE"/>
    <property type="match status" value="1"/>
</dbReference>
<reference evidence="9" key="1">
    <citation type="journal article" date="2016" name="Nature">
        <title>Genome evolution in the allotetraploid frog Xenopus laevis.</title>
        <authorList>
            <person name="Session A.M."/>
            <person name="Uno Y."/>
            <person name="Kwon T."/>
            <person name="Chapman J.A."/>
            <person name="Toyoda A."/>
            <person name="Takahashi S."/>
            <person name="Fukui A."/>
            <person name="Hikosaka A."/>
            <person name="Suzuki A."/>
            <person name="Kondo M."/>
            <person name="van Heeringen S.J."/>
            <person name="Quigley I."/>
            <person name="Heinz S."/>
            <person name="Ogino H."/>
            <person name="Ochi H."/>
            <person name="Hellsten U."/>
            <person name="Lyons J.B."/>
            <person name="Simakov O."/>
            <person name="Putnam N."/>
            <person name="Stites J."/>
            <person name="Kuroki Y."/>
            <person name="Tanaka T."/>
            <person name="Michiue T."/>
            <person name="Watanabe M."/>
            <person name="Bogdanovic O."/>
            <person name="Lister R."/>
            <person name="Georgiou G."/>
            <person name="Paranjpe S.S."/>
            <person name="van Kruijsbergen I."/>
            <person name="Shu S."/>
            <person name="Carlson J."/>
            <person name="Kinoshita T."/>
            <person name="Ohta Y."/>
            <person name="Mawaribuchi S."/>
            <person name="Jenkins J."/>
            <person name="Grimwood J."/>
            <person name="Schmutz J."/>
            <person name="Mitros T."/>
            <person name="Mozaffari S.V."/>
            <person name="Suzuki Y."/>
            <person name="Haramoto Y."/>
            <person name="Yamamoto T.S."/>
            <person name="Takagi C."/>
            <person name="Heald R."/>
            <person name="Miller K."/>
            <person name="Haudenschild C."/>
            <person name="Kitzman J."/>
            <person name="Nakayama T."/>
            <person name="Izutsu Y."/>
            <person name="Robert J."/>
            <person name="Fortriede J."/>
            <person name="Burns K."/>
            <person name="Lotay V."/>
            <person name="Karimi K."/>
            <person name="Yasuoka Y."/>
            <person name="Dichmann D.S."/>
            <person name="Flajnik M.F."/>
            <person name="Houston D.W."/>
            <person name="Shendure J."/>
            <person name="DuPasquier L."/>
            <person name="Vize P.D."/>
            <person name="Zorn A.M."/>
            <person name="Ito M."/>
            <person name="Marcotte E.M."/>
            <person name="Wallingford J.B."/>
            <person name="Ito Y."/>
            <person name="Asashima M."/>
            <person name="Ueno N."/>
            <person name="Matsuda Y."/>
            <person name="Veenstra G.J."/>
            <person name="Fujiyama A."/>
            <person name="Harland R.M."/>
            <person name="Taira M."/>
            <person name="Rokhsar D.S."/>
        </authorList>
    </citation>
    <scope>NUCLEOTIDE SEQUENCE [LARGE SCALE GENOMIC DNA]</scope>
    <source>
        <strain evidence="9">J</strain>
    </source>
</reference>
<evidence type="ECO:0000256" key="4">
    <source>
        <dbReference type="ARBA" id="ARBA00023170"/>
    </source>
</evidence>
<evidence type="ECO:0000256" key="6">
    <source>
        <dbReference type="ARBA" id="ARBA00043266"/>
    </source>
</evidence>
<dbReference type="Proteomes" id="UP000694892">
    <property type="component" value="Chromosome 1S"/>
</dbReference>
<keyword evidence="3" id="KW-1064">Adaptive immunity</keyword>
<name>A0A974DTW7_XENLA</name>
<protein>
    <recommendedName>
        <fullName evidence="7">Ig-like domain-containing protein</fullName>
    </recommendedName>
</protein>
<dbReference type="EMBL" id="CM004467">
    <property type="protein sequence ID" value="OCT98039.1"/>
    <property type="molecule type" value="Genomic_DNA"/>
</dbReference>
<keyword evidence="2" id="KW-0391">Immunity</keyword>
<evidence type="ECO:0000256" key="5">
    <source>
        <dbReference type="ARBA" id="ARBA00023319"/>
    </source>
</evidence>
<dbReference type="Gene3D" id="2.60.40.10">
    <property type="entry name" value="Immunoglobulins"/>
    <property type="match status" value="1"/>
</dbReference>
<keyword evidence="6" id="KW-1279">T cell receptor</keyword>
<accession>A0A974DTW7</accession>